<evidence type="ECO:0000256" key="7">
    <source>
        <dbReference type="ARBA" id="ARBA00039099"/>
    </source>
</evidence>
<dbReference type="Gene3D" id="3.40.50.150">
    <property type="entry name" value="Vaccinia Virus protein VP39"/>
    <property type="match status" value="1"/>
</dbReference>
<proteinExistence type="inferred from homology"/>
<dbReference type="GO" id="GO:0002940">
    <property type="term" value="P:tRNA N2-guanine methylation"/>
    <property type="evidence" value="ECO:0007669"/>
    <property type="project" value="TreeGrafter"/>
</dbReference>
<dbReference type="NCBIfam" id="TIGR00308">
    <property type="entry name" value="TRM1"/>
    <property type="match status" value="1"/>
</dbReference>
<keyword evidence="2 8" id="KW-0489">Methyltransferase</keyword>
<keyword evidence="5" id="KW-0819">tRNA processing</keyword>
<keyword evidence="4" id="KW-0949">S-adenosyl-L-methionine</keyword>
<dbReference type="InterPro" id="IPR029063">
    <property type="entry name" value="SAM-dependent_MTases_sf"/>
</dbReference>
<dbReference type="GO" id="GO:0160104">
    <property type="term" value="F:tRNA (guanine(26)-N2)-dimethyltransferase activity"/>
    <property type="evidence" value="ECO:0007669"/>
    <property type="project" value="UniProtKB-EC"/>
</dbReference>
<dbReference type="PROSITE" id="PS51626">
    <property type="entry name" value="SAM_MT_TRM1"/>
    <property type="match status" value="1"/>
</dbReference>
<gene>
    <name evidence="8" type="ORF">ASZ90_013796</name>
</gene>
<keyword evidence="6" id="KW-0694">RNA-binding</keyword>
<evidence type="ECO:0000256" key="6">
    <source>
        <dbReference type="ARBA" id="ARBA00022884"/>
    </source>
</evidence>
<protein>
    <recommendedName>
        <fullName evidence="7">tRNA (guanine(26)-N(2))-dimethyltransferase</fullName>
        <ecNumber evidence="7">2.1.1.216</ecNumber>
    </recommendedName>
</protein>
<sequence>MTLHTEGSITFEATGAFFNPRMQLNRDIGVAMTKALGISEYLDALSASGIRGMRVAAEAGTEKVTLNDFDPRAVQVMRRNVARNQLDCIVSEKNANVLMHQEHFQAVDLDPFGSPSPYISAASRSARSYLFITATDTAPLCGAHLKSGIRKYMAVPLCTDYHREMGARILLGLAARELARLDKGTEPLLTHVTDHYVRTYLRVIKGAEAADRSLQSLGYLEHCNSCGSFETLRLLHPVGICRHCRSRTALAGPLWLGKIQDPDVIASALEAGDLGPRAKKILSTCAKEVDVPMYYDHHCICEKLKITPGKIEDVISRLKSLGHQASRTHFTGLGIKTNATLPELEEVLRENNI</sequence>
<name>A0A0W8F6M6_9ZZZZ</name>
<dbReference type="Pfam" id="PF02005">
    <property type="entry name" value="TRM"/>
    <property type="match status" value="1"/>
</dbReference>
<keyword evidence="3 8" id="KW-0808">Transferase</keyword>
<dbReference type="EC" id="2.1.1.216" evidence="7"/>
<evidence type="ECO:0000256" key="2">
    <source>
        <dbReference type="ARBA" id="ARBA00022603"/>
    </source>
</evidence>
<evidence type="ECO:0000256" key="1">
    <source>
        <dbReference type="ARBA" id="ARBA00022555"/>
    </source>
</evidence>
<evidence type="ECO:0000313" key="8">
    <source>
        <dbReference type="EMBL" id="KUG16534.1"/>
    </source>
</evidence>
<dbReference type="InterPro" id="IPR002905">
    <property type="entry name" value="Trm1"/>
</dbReference>
<accession>A0A0W8F6M6</accession>
<keyword evidence="1" id="KW-0820">tRNA-binding</keyword>
<dbReference type="AlphaFoldDB" id="A0A0W8F6M6"/>
<dbReference type="Gene3D" id="3.30.56.70">
    <property type="entry name" value="N2,N2-dimethylguanosine tRNA methyltransferase, C-terminal domain"/>
    <property type="match status" value="1"/>
</dbReference>
<dbReference type="SUPFAM" id="SSF53335">
    <property type="entry name" value="S-adenosyl-L-methionine-dependent methyltransferases"/>
    <property type="match status" value="1"/>
</dbReference>
<dbReference type="HAMAP" id="MF_00290">
    <property type="entry name" value="tRNA_dimethyltr_TRM1"/>
    <property type="match status" value="1"/>
</dbReference>
<dbReference type="InterPro" id="IPR042296">
    <property type="entry name" value="tRNA_met_Trm1_C"/>
</dbReference>
<evidence type="ECO:0000256" key="4">
    <source>
        <dbReference type="ARBA" id="ARBA00022691"/>
    </source>
</evidence>
<reference evidence="8" key="1">
    <citation type="journal article" date="2015" name="Proc. Natl. Acad. Sci. U.S.A.">
        <title>Networks of energetic and metabolic interactions define dynamics in microbial communities.</title>
        <authorList>
            <person name="Embree M."/>
            <person name="Liu J.K."/>
            <person name="Al-Bassam M.M."/>
            <person name="Zengler K."/>
        </authorList>
    </citation>
    <scope>NUCLEOTIDE SEQUENCE</scope>
</reference>
<dbReference type="GO" id="GO:0000049">
    <property type="term" value="F:tRNA binding"/>
    <property type="evidence" value="ECO:0007669"/>
    <property type="project" value="UniProtKB-KW"/>
</dbReference>
<evidence type="ECO:0000256" key="5">
    <source>
        <dbReference type="ARBA" id="ARBA00022694"/>
    </source>
</evidence>
<dbReference type="PANTHER" id="PTHR10631">
    <property type="entry name" value="N 2 ,N 2 -DIMETHYLGUANOSINE TRNA METHYLTRANSFERASE"/>
    <property type="match status" value="1"/>
</dbReference>
<evidence type="ECO:0000256" key="3">
    <source>
        <dbReference type="ARBA" id="ARBA00022679"/>
    </source>
</evidence>
<organism evidence="8">
    <name type="scientific">hydrocarbon metagenome</name>
    <dbReference type="NCBI Taxonomy" id="938273"/>
    <lineage>
        <taxon>unclassified sequences</taxon>
        <taxon>metagenomes</taxon>
        <taxon>ecological metagenomes</taxon>
    </lineage>
</organism>
<dbReference type="EMBL" id="LNQE01001491">
    <property type="protein sequence ID" value="KUG16534.1"/>
    <property type="molecule type" value="Genomic_DNA"/>
</dbReference>
<dbReference type="InterPro" id="IPR022923">
    <property type="entry name" value="TRM1_arc_bac"/>
</dbReference>
<dbReference type="PANTHER" id="PTHR10631:SF3">
    <property type="entry name" value="TRNA (GUANINE(26)-N(2))-DIMETHYLTRANSFERASE"/>
    <property type="match status" value="1"/>
</dbReference>
<comment type="caution">
    <text evidence="8">The sequence shown here is derived from an EMBL/GenBank/DDBJ whole genome shotgun (WGS) entry which is preliminary data.</text>
</comment>